<dbReference type="Pfam" id="PF17956">
    <property type="entry name" value="NAPRTase_C"/>
    <property type="match status" value="1"/>
</dbReference>
<evidence type="ECO:0000256" key="9">
    <source>
        <dbReference type="RuleBase" id="RU365100"/>
    </source>
</evidence>
<dbReference type="InterPro" id="IPR007229">
    <property type="entry name" value="Nic_PRibTrfase-Fam"/>
</dbReference>
<dbReference type="SUPFAM" id="SSF51690">
    <property type="entry name" value="Nicotinate/Quinolinate PRTase C-terminal domain-like"/>
    <property type="match status" value="1"/>
</dbReference>
<name>A0A0N0U8R6_THEAQ</name>
<evidence type="ECO:0000256" key="6">
    <source>
        <dbReference type="ARBA" id="ARBA00022642"/>
    </source>
</evidence>
<keyword evidence="5 9" id="KW-0436">Ligase</keyword>
<reference evidence="12 13" key="1">
    <citation type="submission" date="2015-07" db="EMBL/GenBank/DDBJ databases">
        <authorList>
            <person name="Noorani M."/>
        </authorList>
    </citation>
    <scope>NUCLEOTIDE SEQUENCE [LARGE SCALE GENOMIC DNA]</scope>
    <source>
        <strain evidence="13">ATCC 25104 / DSM 625 / JCM 10724 / NBRC 103206 / NCIMB 11243 / YT-1</strain>
    </source>
</reference>
<dbReference type="UniPathway" id="UPA00253">
    <property type="reaction ID" value="UER00457"/>
</dbReference>
<dbReference type="EMBL" id="LHCI01000106">
    <property type="protein sequence ID" value="KOX90514.1"/>
    <property type="molecule type" value="Genomic_DNA"/>
</dbReference>
<dbReference type="GO" id="GO:0016757">
    <property type="term" value="F:glycosyltransferase activity"/>
    <property type="evidence" value="ECO:0007669"/>
    <property type="project" value="UniProtKB-KW"/>
</dbReference>
<dbReference type="Gene3D" id="3.20.140.10">
    <property type="entry name" value="nicotinate phosphoribosyltransferase"/>
    <property type="match status" value="1"/>
</dbReference>
<comment type="similarity">
    <text evidence="2 9">Belongs to the NAPRTase family.</text>
</comment>
<dbReference type="InterPro" id="IPR036068">
    <property type="entry name" value="Nicotinate_pribotase-like_C"/>
</dbReference>
<evidence type="ECO:0000256" key="3">
    <source>
        <dbReference type="ARBA" id="ARBA00013236"/>
    </source>
</evidence>
<dbReference type="Pfam" id="PF17767">
    <property type="entry name" value="NAPRTase_N"/>
    <property type="match status" value="1"/>
</dbReference>
<evidence type="ECO:0000256" key="7">
    <source>
        <dbReference type="ARBA" id="ARBA00022679"/>
    </source>
</evidence>
<evidence type="ECO:0000256" key="8">
    <source>
        <dbReference type="ARBA" id="ARBA00048668"/>
    </source>
</evidence>
<keyword evidence="7 9" id="KW-0808">Transferase</keyword>
<dbReference type="InterPro" id="IPR041619">
    <property type="entry name" value="NAPRTase_C"/>
</dbReference>
<evidence type="ECO:0000256" key="5">
    <source>
        <dbReference type="ARBA" id="ARBA00022598"/>
    </source>
</evidence>
<dbReference type="InterPro" id="IPR006405">
    <property type="entry name" value="Nic_PRibTrfase_pncB"/>
</dbReference>
<evidence type="ECO:0000313" key="13">
    <source>
        <dbReference type="Proteomes" id="UP000037685"/>
    </source>
</evidence>
<accession>A0A0N0U8R6</accession>
<dbReference type="NCBIfam" id="NF009131">
    <property type="entry name" value="PRK12484.1"/>
    <property type="match status" value="1"/>
</dbReference>
<keyword evidence="4" id="KW-0597">Phosphoprotein</keyword>
<dbReference type="InterPro" id="IPR040727">
    <property type="entry name" value="NAPRTase_N"/>
</dbReference>
<comment type="pathway">
    <text evidence="1 9">Cofactor biosynthesis; NAD(+) biosynthesis; nicotinate D-ribonucleotide from nicotinate: step 1/1.</text>
</comment>
<feature type="domain" description="Nicotinate phosphoribosyltransferase N-terminal" evidence="10">
    <location>
        <begin position="7"/>
        <end position="143"/>
    </location>
</feature>
<keyword evidence="6 9" id="KW-0662">Pyridine nucleotide biosynthesis</keyword>
<protein>
    <recommendedName>
        <fullName evidence="3 9">Nicotinate phosphoribosyltransferase</fullName>
        <ecNumber evidence="3 9">6.3.4.21</ecNumber>
    </recommendedName>
</protein>
<comment type="PTM">
    <text evidence="9">Transiently phosphorylated on a His residue during the reaction cycle. Phosphorylation strongly increases the affinity for substrates and increases the rate of nicotinate D-ribonucleotide production. Dephosphorylation regenerates the low-affinity form of the enzyme, leading to product release.</text>
</comment>
<organism evidence="12 13">
    <name type="scientific">Thermus aquaticus</name>
    <dbReference type="NCBI Taxonomy" id="271"/>
    <lineage>
        <taxon>Bacteria</taxon>
        <taxon>Thermotogati</taxon>
        <taxon>Deinococcota</taxon>
        <taxon>Deinococci</taxon>
        <taxon>Thermales</taxon>
        <taxon>Thermaceae</taxon>
        <taxon>Thermus</taxon>
    </lineage>
</organism>
<gene>
    <name evidence="12" type="primary">pncB2</name>
    <name evidence="12" type="ORF">BVI061214_01707</name>
</gene>
<evidence type="ECO:0000256" key="2">
    <source>
        <dbReference type="ARBA" id="ARBA00010897"/>
    </source>
</evidence>
<dbReference type="EC" id="6.3.4.21" evidence="3 9"/>
<dbReference type="SUPFAM" id="SSF54675">
    <property type="entry name" value="Nicotinate/Quinolinate PRTase N-terminal domain-like"/>
    <property type="match status" value="1"/>
</dbReference>
<dbReference type="PIRSF" id="PIRSF000484">
    <property type="entry name" value="NAPRT"/>
    <property type="match status" value="1"/>
</dbReference>
<dbReference type="GO" id="GO:0004516">
    <property type="term" value="F:nicotinate phosphoribosyltransferase activity"/>
    <property type="evidence" value="ECO:0007669"/>
    <property type="project" value="UniProtKB-UniRule"/>
</dbReference>
<dbReference type="NCBIfam" id="NF006695">
    <property type="entry name" value="PRK09243.1-2"/>
    <property type="match status" value="1"/>
</dbReference>
<comment type="function">
    <text evidence="9">Catalyzes the first step in the biosynthesis of NAD from nicotinic acid, the ATP-dependent synthesis of beta-nicotinate D-ribonucleotide from nicotinate and 5-phospho-D-ribose 1-phosphate.</text>
</comment>
<dbReference type="PATRIC" id="fig|271.14.peg.1776"/>
<feature type="domain" description="Nicotinate phosphoribosyltransferase C-terminal" evidence="11">
    <location>
        <begin position="388"/>
        <end position="498"/>
    </location>
</feature>
<dbReference type="PANTHER" id="PTHR11098:SF1">
    <property type="entry name" value="NICOTINATE PHOSPHORIBOSYLTRANSFERASE"/>
    <property type="match status" value="1"/>
</dbReference>
<dbReference type="Proteomes" id="UP000037685">
    <property type="component" value="Unassembled WGS sequence"/>
</dbReference>
<evidence type="ECO:0000256" key="4">
    <source>
        <dbReference type="ARBA" id="ARBA00022553"/>
    </source>
</evidence>
<dbReference type="AlphaFoldDB" id="A0A0N0U8R6"/>
<sequence length="507" mass="56214">MDPFGILYTDLYQLTMGQVYFRMGLHEREALFEAFYRRNPDYGAHQAGYTVFAGLDPLLSWMEEARFGEAELNALRALKSRSGRPLFSEDYLAYLKAMGGFSGLTVRAHLEGRVAHPQVPLISVEGPLLQAQLLETALLNRINYETLVATKASRVREAAGEAVVLEFGLRRAPGKGGESATRASLIGGADRSSAVSLSHLLGLPSSGTHAHSLVQAFLALGHSEEEAFQAFAEVFPDDTILLLDTVDTLHSGLPHAIKVFEALRKKGHRPVGVRIDSGDLAYLAIQVAREMDKAGFPEALIVLSGDLDELVIWQIKSQILEEAPRYGVEPEALLKRLVFGVGTRMVVSWGYPALGGVYKLVAIRENGAWAPAIKISDSLEKILNPGHKRVYRVYDERGLATADLLALAEEEVREDRPLTLRHPTDPTKRRVLSPGAFTLEPLLVEAFRGGKRLFPPLSINELRARRDRDVARLDPGVRRLVNPHIYHVSLTERLFALKEELVRKLDR</sequence>
<evidence type="ECO:0000259" key="10">
    <source>
        <dbReference type="Pfam" id="PF17767"/>
    </source>
</evidence>
<evidence type="ECO:0000259" key="11">
    <source>
        <dbReference type="Pfam" id="PF17956"/>
    </source>
</evidence>
<dbReference type="GO" id="GO:0034355">
    <property type="term" value="P:NAD+ biosynthetic process via the salvage pathway"/>
    <property type="evidence" value="ECO:0007669"/>
    <property type="project" value="TreeGrafter"/>
</dbReference>
<evidence type="ECO:0000313" key="12">
    <source>
        <dbReference type="EMBL" id="KOX90514.1"/>
    </source>
</evidence>
<keyword evidence="12" id="KW-0328">Glycosyltransferase</keyword>
<dbReference type="RefSeq" id="WP_053768061.1">
    <property type="nucleotide sequence ID" value="NZ_LHCI01000106.1"/>
</dbReference>
<comment type="catalytic activity">
    <reaction evidence="8 9">
        <text>5-phospho-alpha-D-ribose 1-diphosphate + nicotinate + ATP + H2O = nicotinate beta-D-ribonucleotide + ADP + phosphate + diphosphate</text>
        <dbReference type="Rhea" id="RHEA:36163"/>
        <dbReference type="ChEBI" id="CHEBI:15377"/>
        <dbReference type="ChEBI" id="CHEBI:30616"/>
        <dbReference type="ChEBI" id="CHEBI:32544"/>
        <dbReference type="ChEBI" id="CHEBI:33019"/>
        <dbReference type="ChEBI" id="CHEBI:43474"/>
        <dbReference type="ChEBI" id="CHEBI:57502"/>
        <dbReference type="ChEBI" id="CHEBI:58017"/>
        <dbReference type="ChEBI" id="CHEBI:456216"/>
        <dbReference type="EC" id="6.3.4.21"/>
    </reaction>
</comment>
<dbReference type="InterPro" id="IPR013785">
    <property type="entry name" value="Aldolase_TIM"/>
</dbReference>
<dbReference type="NCBIfam" id="TIGR01513">
    <property type="entry name" value="NAPRTase_put"/>
    <property type="match status" value="1"/>
</dbReference>
<evidence type="ECO:0000256" key="1">
    <source>
        <dbReference type="ARBA" id="ARBA00004952"/>
    </source>
</evidence>
<comment type="caution">
    <text evidence="12">The sequence shown here is derived from an EMBL/GenBank/DDBJ whole genome shotgun (WGS) entry which is preliminary data.</text>
</comment>
<dbReference type="CDD" id="cd01570">
    <property type="entry name" value="NAPRTase_A"/>
    <property type="match status" value="1"/>
</dbReference>
<dbReference type="GO" id="GO:0005829">
    <property type="term" value="C:cytosol"/>
    <property type="evidence" value="ECO:0007669"/>
    <property type="project" value="TreeGrafter"/>
</dbReference>
<dbReference type="Gene3D" id="3.20.20.70">
    <property type="entry name" value="Aldolase class I"/>
    <property type="match status" value="1"/>
</dbReference>
<proteinExistence type="inferred from homology"/>
<dbReference type="PANTHER" id="PTHR11098">
    <property type="entry name" value="NICOTINATE PHOSPHORIBOSYLTRANSFERASE"/>
    <property type="match status" value="1"/>
</dbReference>